<gene>
    <name evidence="1" type="ORF">J2S66_002948</name>
</gene>
<reference evidence="1 2" key="1">
    <citation type="submission" date="2023-07" db="EMBL/GenBank/DDBJ databases">
        <title>Sequencing the genomes of 1000 actinobacteria strains.</title>
        <authorList>
            <person name="Klenk H.-P."/>
        </authorList>
    </citation>
    <scope>NUCLEOTIDE SEQUENCE [LARGE SCALE GENOMIC DNA]</scope>
    <source>
        <strain evidence="1 2">DSM 43749</strain>
    </source>
</reference>
<dbReference type="InterPro" id="IPR009078">
    <property type="entry name" value="Ferritin-like_SF"/>
</dbReference>
<dbReference type="Gene3D" id="1.20.1260.10">
    <property type="match status" value="1"/>
</dbReference>
<dbReference type="EMBL" id="JAVDSG010000001">
    <property type="protein sequence ID" value="MDR6594564.1"/>
    <property type="molecule type" value="Genomic_DNA"/>
</dbReference>
<organism evidence="1 2">
    <name type="scientific">Saccharothrix longispora</name>
    <dbReference type="NCBI Taxonomy" id="33920"/>
    <lineage>
        <taxon>Bacteria</taxon>
        <taxon>Bacillati</taxon>
        <taxon>Actinomycetota</taxon>
        <taxon>Actinomycetes</taxon>
        <taxon>Pseudonocardiales</taxon>
        <taxon>Pseudonocardiaceae</taxon>
        <taxon>Saccharothrix</taxon>
    </lineage>
</organism>
<comment type="caution">
    <text evidence="1">The sequence shown here is derived from an EMBL/GenBank/DDBJ whole genome shotgun (WGS) entry which is preliminary data.</text>
</comment>
<keyword evidence="2" id="KW-1185">Reference proteome</keyword>
<dbReference type="SUPFAM" id="SSF47240">
    <property type="entry name" value="Ferritin-like"/>
    <property type="match status" value="1"/>
</dbReference>
<dbReference type="RefSeq" id="WP_310307578.1">
    <property type="nucleotide sequence ID" value="NZ_BAAAXB010000001.1"/>
</dbReference>
<evidence type="ECO:0000313" key="2">
    <source>
        <dbReference type="Proteomes" id="UP001268819"/>
    </source>
</evidence>
<dbReference type="InterPro" id="IPR012347">
    <property type="entry name" value="Ferritin-like"/>
</dbReference>
<proteinExistence type="predicted"/>
<dbReference type="Proteomes" id="UP001268819">
    <property type="component" value="Unassembled WGS sequence"/>
</dbReference>
<evidence type="ECO:0000313" key="1">
    <source>
        <dbReference type="EMBL" id="MDR6594564.1"/>
    </source>
</evidence>
<protein>
    <submittedName>
        <fullName evidence="1">1,2-phenylacetyl-CoA epoxidase catalytic subunit</fullName>
    </submittedName>
</protein>
<sequence>MTGTTVERDPSMTLKDEILEKYGRNAWDLILTVYVNFYYSELDIIDLCARWLPRRRGLREKNYLIRHAADEVVHARLFREGVEKLGQPWHEFDHDAYRIDDIGDRFAKLFYSDDEIEVLIGLNLYAEGVLAMEELYQLARSKTPYFHQFDRIEREERRHVAFGITVANQVLDDNAEARKRAVEHCKWYRDHMEGYLGGQLKESIAWAMDAGFVSDDYLDRTRARFDDVMSKIGIKEDAA</sequence>
<accession>A0ABU1PWN7</accession>
<name>A0ABU1PWN7_9PSEU</name>